<keyword evidence="1" id="KW-0472">Membrane</keyword>
<reference evidence="3" key="2">
    <citation type="submission" date="2020-09" db="EMBL/GenBank/DDBJ databases">
        <authorList>
            <person name="Sun Q."/>
            <person name="Zhou Y."/>
        </authorList>
    </citation>
    <scope>NUCLEOTIDE SEQUENCE</scope>
    <source>
        <strain evidence="3">CGMCC 1.14988</strain>
    </source>
</reference>
<keyword evidence="1" id="KW-1133">Transmembrane helix</keyword>
<evidence type="ECO:0000313" key="3">
    <source>
        <dbReference type="EMBL" id="GGI06466.1"/>
    </source>
</evidence>
<evidence type="ECO:0000313" key="4">
    <source>
        <dbReference type="Proteomes" id="UP000650511"/>
    </source>
</evidence>
<feature type="domain" description="DUF2007" evidence="2">
    <location>
        <begin position="1"/>
        <end position="66"/>
    </location>
</feature>
<comment type="caution">
    <text evidence="3">The sequence shown here is derived from an EMBL/GenBank/DDBJ whole genome shotgun (WGS) entry which is preliminary data.</text>
</comment>
<proteinExistence type="predicted"/>
<feature type="transmembrane region" description="Helical" evidence="1">
    <location>
        <begin position="120"/>
        <end position="144"/>
    </location>
</feature>
<sequence length="145" mass="14411">MARIQRFTSRTEAELARSALESEGIAAYVSGDDAGGLHPEIPYGVGGTAVVVPDEDHARALALLDEQFGTDAADLAALEAAALSAAPAGGLEAGLSRDLAASPPPAGDDAASPLSGRRPVVATLVVAVLVLVLVVALSDALAFAA</sequence>
<dbReference type="EMBL" id="BMHA01000006">
    <property type="protein sequence ID" value="GGI06466.1"/>
    <property type="molecule type" value="Genomic_DNA"/>
</dbReference>
<dbReference type="RefSeq" id="WP_165404106.1">
    <property type="nucleotide sequence ID" value="NZ_BMHA01000006.1"/>
</dbReference>
<reference evidence="3" key="1">
    <citation type="journal article" date="2014" name="Int. J. Syst. Evol. Microbiol.">
        <title>Complete genome sequence of Corynebacterium casei LMG S-19264T (=DSM 44701T), isolated from a smear-ripened cheese.</title>
        <authorList>
            <consortium name="US DOE Joint Genome Institute (JGI-PGF)"/>
            <person name="Walter F."/>
            <person name="Albersmeier A."/>
            <person name="Kalinowski J."/>
            <person name="Ruckert C."/>
        </authorList>
    </citation>
    <scope>NUCLEOTIDE SEQUENCE</scope>
    <source>
        <strain evidence="3">CGMCC 1.14988</strain>
    </source>
</reference>
<dbReference type="Pfam" id="PF09413">
    <property type="entry name" value="DUF2007"/>
    <property type="match status" value="1"/>
</dbReference>
<evidence type="ECO:0000256" key="1">
    <source>
        <dbReference type="SAM" id="Phobius"/>
    </source>
</evidence>
<dbReference type="Gene3D" id="3.30.70.790">
    <property type="entry name" value="UreE, C-terminal domain"/>
    <property type="match status" value="1"/>
</dbReference>
<accession>A0A8J3ETX0</accession>
<dbReference type="AlphaFoldDB" id="A0A8J3ETX0"/>
<organism evidence="3 4">
    <name type="scientific">Egicoccus halophilus</name>
    <dbReference type="NCBI Taxonomy" id="1670830"/>
    <lineage>
        <taxon>Bacteria</taxon>
        <taxon>Bacillati</taxon>
        <taxon>Actinomycetota</taxon>
        <taxon>Nitriliruptoria</taxon>
        <taxon>Egicoccales</taxon>
        <taxon>Egicoccaceae</taxon>
        <taxon>Egicoccus</taxon>
    </lineage>
</organism>
<dbReference type="SUPFAM" id="SSF54913">
    <property type="entry name" value="GlnB-like"/>
    <property type="match status" value="1"/>
</dbReference>
<gene>
    <name evidence="3" type="ORF">GCM10011354_19230</name>
</gene>
<protein>
    <recommendedName>
        <fullName evidence="2">DUF2007 domain-containing protein</fullName>
    </recommendedName>
</protein>
<dbReference type="InterPro" id="IPR011322">
    <property type="entry name" value="N-reg_PII-like_a/b"/>
</dbReference>
<keyword evidence="1" id="KW-0812">Transmembrane</keyword>
<evidence type="ECO:0000259" key="2">
    <source>
        <dbReference type="Pfam" id="PF09413"/>
    </source>
</evidence>
<dbReference type="InterPro" id="IPR018551">
    <property type="entry name" value="DUF2007"/>
</dbReference>
<keyword evidence="4" id="KW-1185">Reference proteome</keyword>
<name>A0A8J3ETX0_9ACTN</name>
<dbReference type="Proteomes" id="UP000650511">
    <property type="component" value="Unassembled WGS sequence"/>
</dbReference>